<comment type="caution">
    <text evidence="1">The sequence shown here is derived from an EMBL/GenBank/DDBJ whole genome shotgun (WGS) entry which is preliminary data.</text>
</comment>
<evidence type="ECO:0000313" key="1">
    <source>
        <dbReference type="EMBL" id="GGY81514.1"/>
    </source>
</evidence>
<name>A0ABQ3B634_9GAMM</name>
<gene>
    <name evidence="1" type="ORF">GCM10007071_31180</name>
</gene>
<reference evidence="2" key="1">
    <citation type="journal article" date="2019" name="Int. J. Syst. Evol. Microbiol.">
        <title>The Global Catalogue of Microorganisms (GCM) 10K type strain sequencing project: providing services to taxonomists for standard genome sequencing and annotation.</title>
        <authorList>
            <consortium name="The Broad Institute Genomics Platform"/>
            <consortium name="The Broad Institute Genome Sequencing Center for Infectious Disease"/>
            <person name="Wu L."/>
            <person name="Ma J."/>
        </authorList>
    </citation>
    <scope>NUCLEOTIDE SEQUENCE [LARGE SCALE GENOMIC DNA]</scope>
    <source>
        <strain evidence="2">KCTC 22280</strain>
    </source>
</reference>
<accession>A0ABQ3B634</accession>
<proteinExistence type="predicted"/>
<evidence type="ECO:0000313" key="2">
    <source>
        <dbReference type="Proteomes" id="UP000601597"/>
    </source>
</evidence>
<sequence>MIVQRPESPIGKVGRSVAVVVVDVGGLASEKFWLCLSSLTPKEKGLGASGAKFSRTSAWKIDLSRFSKTGQKVGQMAKIANNNPLNYNGL</sequence>
<dbReference type="Proteomes" id="UP000601597">
    <property type="component" value="Unassembled WGS sequence"/>
</dbReference>
<protein>
    <submittedName>
        <fullName evidence="1">Uncharacterized protein</fullName>
    </submittedName>
</protein>
<keyword evidence="2" id="KW-1185">Reference proteome</keyword>
<dbReference type="EMBL" id="BMXV01000007">
    <property type="protein sequence ID" value="GGY81514.1"/>
    <property type="molecule type" value="Genomic_DNA"/>
</dbReference>
<organism evidence="1 2">
    <name type="scientific">Marinobacter zhanjiangensis</name>
    <dbReference type="NCBI Taxonomy" id="578215"/>
    <lineage>
        <taxon>Bacteria</taxon>
        <taxon>Pseudomonadati</taxon>
        <taxon>Pseudomonadota</taxon>
        <taxon>Gammaproteobacteria</taxon>
        <taxon>Pseudomonadales</taxon>
        <taxon>Marinobacteraceae</taxon>
        <taxon>Marinobacter</taxon>
    </lineage>
</organism>